<reference evidence="1" key="1">
    <citation type="journal article" date="2020" name="Nature">
        <title>Giant virus diversity and host interactions through global metagenomics.</title>
        <authorList>
            <person name="Schulz F."/>
            <person name="Roux S."/>
            <person name="Paez-Espino D."/>
            <person name="Jungbluth S."/>
            <person name="Walsh D.A."/>
            <person name="Denef V.J."/>
            <person name="McMahon K.D."/>
            <person name="Konstantinidis K.T."/>
            <person name="Eloe-Fadrosh E.A."/>
            <person name="Kyrpides N.C."/>
            <person name="Woyke T."/>
        </authorList>
    </citation>
    <scope>NUCLEOTIDE SEQUENCE</scope>
    <source>
        <strain evidence="1">GVMAG-M-3300021964-36</strain>
    </source>
</reference>
<sequence>MTEIVSVSVEAKEPEENNIVEVINSPRRIEEETVLSEAIASDVIVKPKKPNNAPFNTPALLIEKSKYFDKCYLEVVKTLDTRITASNMIKIISQCMKIVQTFTKLNGVEKKDLVIDVVQKLIRDSDHDEVLEDVLIDMLEKIGHPVIDTIIVASKGKFFSNMKRGIMKWMKGCC</sequence>
<organism evidence="1">
    <name type="scientific">viral metagenome</name>
    <dbReference type="NCBI Taxonomy" id="1070528"/>
    <lineage>
        <taxon>unclassified sequences</taxon>
        <taxon>metagenomes</taxon>
        <taxon>organismal metagenomes</taxon>
    </lineage>
</organism>
<dbReference type="EMBL" id="MN739483">
    <property type="protein sequence ID" value="QHT07624.1"/>
    <property type="molecule type" value="Genomic_DNA"/>
</dbReference>
<protein>
    <submittedName>
        <fullName evidence="1">Uncharacterized protein</fullName>
    </submittedName>
</protein>
<name>A0A6C0CV48_9ZZZZ</name>
<accession>A0A6C0CV48</accession>
<proteinExistence type="predicted"/>
<dbReference type="AlphaFoldDB" id="A0A6C0CV48"/>
<evidence type="ECO:0000313" key="1">
    <source>
        <dbReference type="EMBL" id="QHT07624.1"/>
    </source>
</evidence>